<dbReference type="AlphaFoldDB" id="A0A427YMA1"/>
<protein>
    <recommendedName>
        <fullName evidence="4">Stealth protein CR3 conserved region 3 domain-containing protein</fullName>
    </recommendedName>
</protein>
<evidence type="ECO:0000259" key="4">
    <source>
        <dbReference type="Pfam" id="PF17102"/>
    </source>
</evidence>
<evidence type="ECO:0000256" key="1">
    <source>
        <dbReference type="ARBA" id="ARBA00022679"/>
    </source>
</evidence>
<feature type="domain" description="Stealth protein CR3 conserved region 3" evidence="4">
    <location>
        <begin position="537"/>
        <end position="585"/>
    </location>
</feature>
<keyword evidence="1" id="KW-0808">Transferase</keyword>
<feature type="compositionally biased region" description="Basic and acidic residues" evidence="2">
    <location>
        <begin position="906"/>
        <end position="916"/>
    </location>
</feature>
<evidence type="ECO:0000256" key="2">
    <source>
        <dbReference type="SAM" id="MobiDB-lite"/>
    </source>
</evidence>
<evidence type="ECO:0000313" key="5">
    <source>
        <dbReference type="EMBL" id="RSH92244.1"/>
    </source>
</evidence>
<feature type="region of interest" description="Disordered" evidence="2">
    <location>
        <begin position="897"/>
        <end position="916"/>
    </location>
</feature>
<comment type="caution">
    <text evidence="5">The sequence shown here is derived from an EMBL/GenBank/DDBJ whole genome shotgun (WGS) entry which is preliminary data.</text>
</comment>
<dbReference type="Pfam" id="PF17102">
    <property type="entry name" value="Stealth_CR3"/>
    <property type="match status" value="1"/>
</dbReference>
<keyword evidence="3" id="KW-0812">Transmembrane</keyword>
<keyword evidence="3" id="KW-0472">Membrane</keyword>
<evidence type="ECO:0000313" key="6">
    <source>
        <dbReference type="Proteomes" id="UP000279259"/>
    </source>
</evidence>
<feature type="compositionally biased region" description="Low complexity" evidence="2">
    <location>
        <begin position="70"/>
        <end position="111"/>
    </location>
</feature>
<proteinExistence type="predicted"/>
<dbReference type="InterPro" id="IPR047141">
    <property type="entry name" value="Stealth"/>
</dbReference>
<gene>
    <name evidence="5" type="ORF">EHS25_008659</name>
</gene>
<feature type="transmembrane region" description="Helical" evidence="3">
    <location>
        <begin position="143"/>
        <end position="163"/>
    </location>
</feature>
<keyword evidence="3" id="KW-1133">Transmembrane helix</keyword>
<sequence>MAPMKTAGYTFLPTSEILSAMASHSASIRADQRDPAMGNGTDTDNHTNDDSDADADGDTDRPGRPFLPPALRSESFAARRSSEWSTTTNTSSTALLAPSTSASTSSSTLPSTSFDLESAPGLFSSLRNPSARKRRLHRIRTGYFSWPLICGMFAVLVLVYTAIDHFLPDSSLLSLSGGVYTHAGQESVYAGQAQGGGSDTAPHHVAVAVGDADADPALIGVMPFKGDTTHVLVPITPIPPSLDLLRPITTRPPHRVLSTYYLDGTYHSEGSPAPQSQLDIVYLWVNSTSRFFQDALVAKAAEEHVVGARGRARRWRDNGELRPAIRSAVQHLGNALRKVHLLTGDYEFPLDEFRDRLPYEDEMEEGVEVLGWRAGQIPTWLDWDRVANANAVGAGASANGKVAWHPHSEVFRLPKDHGVLDGRLRDGTGQEEEKWREEAIPSFDSFEIESRVGWISGLSENFVLSNDDMFILSSLSASDFHHPLLGTVVRFEPSPQLLVKPVFTPDLLSTPGEWGGLQHASLLLSKRFPSRPRMYMHHMPKALTRSLVQEASVMFAEDLTKAATRAFRESRRGEGDVEIAWLVTHLGVERWREALLWSWAVAKVGGEAGEWGDGAREEVRGVLKIKAGGEGEVEDEVMVVKGKRSTLGNVAAITKRAGWGMPRKSTYTFSSMDGHLPPRPDIDIISTSCSISLSKCFAPDFLSSSTPYPAQEIFRNIAFVHPECGDCLIDALVTASGTRGLSAFLPSETDVYYPEQRDPAEWERSEPMLPLTSTWEGVDFSLNRVVRPGQDTWDGIQPAEDGAVRLREWCIKLLSRYAYTFAITPSHFAMVRTYRQLENTLASFDRREDLAMVCINDDQPDYAGEENRRVYREWTERRWGKVQATWEREWGMKRFEGKRGRRSMKRKSEQKEVGTG</sequence>
<feature type="region of interest" description="Disordered" evidence="2">
    <location>
        <begin position="23"/>
        <end position="111"/>
    </location>
</feature>
<dbReference type="OrthoDB" id="263283at2759"/>
<dbReference type="EMBL" id="RSCD01000006">
    <property type="protein sequence ID" value="RSH92244.1"/>
    <property type="molecule type" value="Genomic_DNA"/>
</dbReference>
<dbReference type="STRING" id="1890683.A0A427YMA1"/>
<dbReference type="GO" id="GO:0046835">
    <property type="term" value="P:carbohydrate phosphorylation"/>
    <property type="evidence" value="ECO:0007669"/>
    <property type="project" value="TreeGrafter"/>
</dbReference>
<name>A0A427YMA1_9TREE</name>
<dbReference type="GO" id="GO:0003976">
    <property type="term" value="F:UDP-N-acetylglucosamine-lysosomal-enzyme N-acetylglucosaminephosphotransferase activity"/>
    <property type="evidence" value="ECO:0007669"/>
    <property type="project" value="TreeGrafter"/>
</dbReference>
<organism evidence="5 6">
    <name type="scientific">Saitozyma podzolica</name>
    <dbReference type="NCBI Taxonomy" id="1890683"/>
    <lineage>
        <taxon>Eukaryota</taxon>
        <taxon>Fungi</taxon>
        <taxon>Dikarya</taxon>
        <taxon>Basidiomycota</taxon>
        <taxon>Agaricomycotina</taxon>
        <taxon>Tremellomycetes</taxon>
        <taxon>Tremellales</taxon>
        <taxon>Trimorphomycetaceae</taxon>
        <taxon>Saitozyma</taxon>
    </lineage>
</organism>
<dbReference type="Proteomes" id="UP000279259">
    <property type="component" value="Unassembled WGS sequence"/>
</dbReference>
<keyword evidence="6" id="KW-1185">Reference proteome</keyword>
<reference evidence="5 6" key="1">
    <citation type="submission" date="2018-11" db="EMBL/GenBank/DDBJ databases">
        <title>Genome sequence of Saitozyma podzolica DSM 27192.</title>
        <authorList>
            <person name="Aliyu H."/>
            <person name="Gorte O."/>
            <person name="Ochsenreither K."/>
        </authorList>
    </citation>
    <scope>NUCLEOTIDE SEQUENCE [LARGE SCALE GENOMIC DNA]</scope>
    <source>
        <strain evidence="5 6">DSM 27192</strain>
    </source>
</reference>
<evidence type="ECO:0000256" key="3">
    <source>
        <dbReference type="SAM" id="Phobius"/>
    </source>
</evidence>
<dbReference type="PANTHER" id="PTHR24045:SF0">
    <property type="entry name" value="N-ACETYLGLUCOSAMINE-1-PHOSPHOTRANSFERASE SUBUNITS ALPHA_BETA"/>
    <property type="match status" value="1"/>
</dbReference>
<dbReference type="GO" id="GO:0005794">
    <property type="term" value="C:Golgi apparatus"/>
    <property type="evidence" value="ECO:0007669"/>
    <property type="project" value="TreeGrafter"/>
</dbReference>
<accession>A0A427YMA1</accession>
<dbReference type="PANTHER" id="PTHR24045">
    <property type="match status" value="1"/>
</dbReference>
<dbReference type="InterPro" id="IPR031357">
    <property type="entry name" value="Stealth_CR3"/>
</dbReference>